<evidence type="ECO:0000313" key="2">
    <source>
        <dbReference type="Proteomes" id="UP000316291"/>
    </source>
</evidence>
<evidence type="ECO:0000313" key="1">
    <source>
        <dbReference type="EMBL" id="TWI54767.1"/>
    </source>
</evidence>
<keyword evidence="2" id="KW-1185">Reference proteome</keyword>
<protein>
    <submittedName>
        <fullName evidence="1">Uncharacterized protein</fullName>
    </submittedName>
</protein>
<sequence>MIPMQMAISCIVKFTKIESEPDARIQRRNHRVDCITAPRSCQHGALQVPYKRSALMEIPLRRRQEFEARYPAVSVKLNSVVETSPGAFDRGRCTTGPKLISFDNPMLCGIRLSAGLKPGT</sequence>
<accession>A0A562QDC7</accession>
<reference evidence="1 2" key="1">
    <citation type="journal article" date="2015" name="Stand. Genomic Sci.">
        <title>Genomic Encyclopedia of Bacterial and Archaeal Type Strains, Phase III: the genomes of soil and plant-associated and newly described type strains.</title>
        <authorList>
            <person name="Whitman W.B."/>
            <person name="Woyke T."/>
            <person name="Klenk H.P."/>
            <person name="Zhou Y."/>
            <person name="Lilburn T.G."/>
            <person name="Beck B.J."/>
            <person name="De Vos P."/>
            <person name="Vandamme P."/>
            <person name="Eisen J.A."/>
            <person name="Garrity G."/>
            <person name="Hugenholtz P."/>
            <person name="Kyrpides N.C."/>
        </authorList>
    </citation>
    <scope>NUCLEOTIDE SEQUENCE [LARGE SCALE GENOMIC DNA]</scope>
    <source>
        <strain evidence="1 2">CGMCC 1.10948</strain>
    </source>
</reference>
<dbReference type="EMBL" id="VLLA01000064">
    <property type="protein sequence ID" value="TWI54767.1"/>
    <property type="molecule type" value="Genomic_DNA"/>
</dbReference>
<dbReference type="AlphaFoldDB" id="A0A562QDC7"/>
<gene>
    <name evidence="1" type="ORF">IQ16_08612</name>
</gene>
<organism evidence="1 2">
    <name type="scientific">Bradyrhizobium huanghuaihaiense</name>
    <dbReference type="NCBI Taxonomy" id="990078"/>
    <lineage>
        <taxon>Bacteria</taxon>
        <taxon>Pseudomonadati</taxon>
        <taxon>Pseudomonadota</taxon>
        <taxon>Alphaproteobacteria</taxon>
        <taxon>Hyphomicrobiales</taxon>
        <taxon>Nitrobacteraceae</taxon>
        <taxon>Bradyrhizobium</taxon>
    </lineage>
</organism>
<comment type="caution">
    <text evidence="1">The sequence shown here is derived from an EMBL/GenBank/DDBJ whole genome shotgun (WGS) entry which is preliminary data.</text>
</comment>
<proteinExistence type="predicted"/>
<dbReference type="Proteomes" id="UP000316291">
    <property type="component" value="Unassembled WGS sequence"/>
</dbReference>
<name>A0A562QDC7_9BRAD</name>